<evidence type="ECO:0000313" key="3">
    <source>
        <dbReference type="Proteomes" id="UP001156141"/>
    </source>
</evidence>
<evidence type="ECO:0000256" key="1">
    <source>
        <dbReference type="SAM" id="Phobius"/>
    </source>
</evidence>
<organism evidence="2 3">
    <name type="scientific">Aestuariibaculum lutulentum</name>
    <dbReference type="NCBI Taxonomy" id="2920935"/>
    <lineage>
        <taxon>Bacteria</taxon>
        <taxon>Pseudomonadati</taxon>
        <taxon>Bacteroidota</taxon>
        <taxon>Flavobacteriia</taxon>
        <taxon>Flavobacteriales</taxon>
        <taxon>Flavobacteriaceae</taxon>
    </lineage>
</organism>
<keyword evidence="1" id="KW-0472">Membrane</keyword>
<feature type="transmembrane region" description="Helical" evidence="1">
    <location>
        <begin position="44"/>
        <end position="64"/>
    </location>
</feature>
<reference evidence="2" key="1">
    <citation type="submission" date="2022-02" db="EMBL/GenBank/DDBJ databases">
        <title>Aestuariibaculum sp., a marine bacterium isolated from sediment in Guangxi.</title>
        <authorList>
            <person name="Ying J."/>
        </authorList>
    </citation>
    <scope>NUCLEOTIDE SEQUENCE</scope>
    <source>
        <strain evidence="2">L182</strain>
    </source>
</reference>
<evidence type="ECO:0000313" key="2">
    <source>
        <dbReference type="EMBL" id="MCH4552847.1"/>
    </source>
</evidence>
<dbReference type="EMBL" id="JAKVQD010000003">
    <property type="protein sequence ID" value="MCH4552847.1"/>
    <property type="molecule type" value="Genomic_DNA"/>
</dbReference>
<keyword evidence="1" id="KW-0812">Transmembrane</keyword>
<accession>A0ABS9RIZ2</accession>
<evidence type="ECO:0008006" key="4">
    <source>
        <dbReference type="Google" id="ProtNLM"/>
    </source>
</evidence>
<dbReference type="Proteomes" id="UP001156141">
    <property type="component" value="Unassembled WGS sequence"/>
</dbReference>
<keyword evidence="3" id="KW-1185">Reference proteome</keyword>
<name>A0ABS9RIZ2_9FLAO</name>
<dbReference type="RefSeq" id="WP_240573234.1">
    <property type="nucleotide sequence ID" value="NZ_CP136709.1"/>
</dbReference>
<protein>
    <recommendedName>
        <fullName evidence="4">Cytochrome b561 bacterial/Ni-hydrogenase domain-containing protein</fullName>
    </recommendedName>
</protein>
<keyword evidence="1" id="KW-1133">Transmembrane helix</keyword>
<comment type="caution">
    <text evidence="2">The sequence shown here is derived from an EMBL/GenBank/DDBJ whole genome shotgun (WGS) entry which is preliminary data.</text>
</comment>
<proteinExistence type="predicted"/>
<sequence>MNLKQKPTLLGLVLLILFFIQFVFKLEWKWLLELQTGEMYKRWTGLVLALFITFQWVLTLTRVIKRFRKYSVKMALIHKWIGALSPLFFYIHSIASGYGYLALLTYLFFVNALLGYLNLDVIKNNSDWLFKGWMIFHVLFSVIITVLMVFHIGVVFYYK</sequence>
<gene>
    <name evidence="2" type="ORF">MKW35_09460</name>
</gene>
<feature type="transmembrane region" description="Helical" evidence="1">
    <location>
        <begin position="134"/>
        <end position="158"/>
    </location>
</feature>
<feature type="transmembrane region" description="Helical" evidence="1">
    <location>
        <begin position="7"/>
        <end position="24"/>
    </location>
</feature>